<dbReference type="InterPro" id="IPR036046">
    <property type="entry name" value="Acylphosphatase-like_dom_sf"/>
</dbReference>
<dbReference type="EMBL" id="BAAAES010000009">
    <property type="protein sequence ID" value="GAA0674111.1"/>
    <property type="molecule type" value="Genomic_DNA"/>
</dbReference>
<name>A0ABN1HYT2_9SPHN</name>
<dbReference type="Gene3D" id="3.30.70.100">
    <property type="match status" value="1"/>
</dbReference>
<dbReference type="PROSITE" id="PS50925">
    <property type="entry name" value="BLUF"/>
    <property type="match status" value="1"/>
</dbReference>
<dbReference type="SMART" id="SM01034">
    <property type="entry name" value="BLUF"/>
    <property type="match status" value="1"/>
</dbReference>
<accession>A0ABN1HYT2</accession>
<reference evidence="2 3" key="1">
    <citation type="journal article" date="2019" name="Int. J. Syst. Evol. Microbiol.">
        <title>The Global Catalogue of Microorganisms (GCM) 10K type strain sequencing project: providing services to taxonomists for standard genome sequencing and annotation.</title>
        <authorList>
            <consortium name="The Broad Institute Genomics Platform"/>
            <consortium name="The Broad Institute Genome Sequencing Center for Infectious Disease"/>
            <person name="Wu L."/>
            <person name="Ma J."/>
        </authorList>
    </citation>
    <scope>NUCLEOTIDE SEQUENCE [LARGE SCALE GENOMIC DNA]</scope>
    <source>
        <strain evidence="2 3">JCM 14603</strain>
    </source>
</reference>
<evidence type="ECO:0000313" key="3">
    <source>
        <dbReference type="Proteomes" id="UP001500238"/>
    </source>
</evidence>
<dbReference type="SUPFAM" id="SSF54975">
    <property type="entry name" value="Acylphosphatase/BLUF domain-like"/>
    <property type="match status" value="1"/>
</dbReference>
<dbReference type="Pfam" id="PF04940">
    <property type="entry name" value="BLUF"/>
    <property type="match status" value="1"/>
</dbReference>
<organism evidence="2 3">
    <name type="scientific">Sphingomonas insulae</name>
    <dbReference type="NCBI Taxonomy" id="424800"/>
    <lineage>
        <taxon>Bacteria</taxon>
        <taxon>Pseudomonadati</taxon>
        <taxon>Pseudomonadota</taxon>
        <taxon>Alphaproteobacteria</taxon>
        <taxon>Sphingomonadales</taxon>
        <taxon>Sphingomonadaceae</taxon>
        <taxon>Sphingomonas</taxon>
    </lineage>
</organism>
<evidence type="ECO:0000259" key="1">
    <source>
        <dbReference type="PROSITE" id="PS50925"/>
    </source>
</evidence>
<sequence length="131" mass="14565">MRQLVYISSIKRDATIDPATVLAQSRRNNARARITGLLFFDGKRFLQALEGDDAQVDATFARIQQDARHHALVILSDRTIGAREFGEWAMAYHAPGDDHAAALERIERLVAGADATVRATFESFARVRRAA</sequence>
<comment type="caution">
    <text evidence="2">The sequence shown here is derived from an EMBL/GenBank/DDBJ whole genome shotgun (WGS) entry which is preliminary data.</text>
</comment>
<feature type="domain" description="BLUF" evidence="1">
    <location>
        <begin position="1"/>
        <end position="91"/>
    </location>
</feature>
<keyword evidence="3" id="KW-1185">Reference proteome</keyword>
<dbReference type="InterPro" id="IPR007024">
    <property type="entry name" value="BLUF_domain"/>
</dbReference>
<proteinExistence type="predicted"/>
<protein>
    <recommendedName>
        <fullName evidence="1">BLUF domain-containing protein</fullName>
    </recommendedName>
</protein>
<dbReference type="Proteomes" id="UP001500238">
    <property type="component" value="Unassembled WGS sequence"/>
</dbReference>
<dbReference type="RefSeq" id="WP_163958187.1">
    <property type="nucleotide sequence ID" value="NZ_BAAAES010000009.1"/>
</dbReference>
<evidence type="ECO:0000313" key="2">
    <source>
        <dbReference type="EMBL" id="GAA0674111.1"/>
    </source>
</evidence>
<gene>
    <name evidence="2" type="ORF">GCM10009102_27550</name>
</gene>